<gene>
    <name evidence="3" type="ORF">Vbra_19237</name>
</gene>
<dbReference type="AlphaFoldDB" id="A0A0G4H1C6"/>
<evidence type="ECO:0000256" key="1">
    <source>
        <dbReference type="SAM" id="MobiDB-lite"/>
    </source>
</evidence>
<dbReference type="OMA" id="EIYAGRM"/>
<reference evidence="3 4" key="1">
    <citation type="submission" date="2014-11" db="EMBL/GenBank/DDBJ databases">
        <authorList>
            <person name="Zhu J."/>
            <person name="Qi W."/>
            <person name="Song R."/>
        </authorList>
    </citation>
    <scope>NUCLEOTIDE SEQUENCE [LARGE SCALE GENOMIC DNA]</scope>
</reference>
<dbReference type="EMBL" id="CDMY01000938">
    <property type="protein sequence ID" value="CEM37394.1"/>
    <property type="molecule type" value="Genomic_DNA"/>
</dbReference>
<dbReference type="Pfam" id="PF02338">
    <property type="entry name" value="OTU"/>
    <property type="match status" value="1"/>
</dbReference>
<dbReference type="VEuPathDB" id="CryptoDB:Vbra_19237"/>
<proteinExistence type="predicted"/>
<dbReference type="SUPFAM" id="SSF54001">
    <property type="entry name" value="Cysteine proteinases"/>
    <property type="match status" value="1"/>
</dbReference>
<evidence type="ECO:0000313" key="4">
    <source>
        <dbReference type="Proteomes" id="UP000041254"/>
    </source>
</evidence>
<sequence>MGKLDDIFKKKKAVKATNLSQQLLPENQPAPSASEAKGSAPASASASASASAGGNGDGEDGAPVWHKEFQHLSRHLQQKGFWIKPVQADGNCLFRVFGDQLRGDPTAHPEFREACVNYMTEHRGEFEPFIEDNEPFEIYAGRMRLDSVWAGQLEVQVMSLMHRVNVVIHQCSLPPSSNALEAVAGKAANPNAPPEFRVTEMVNFPESDQCVMLSYHSGEHYNSVRLMDTDEDLPPPPPPAAPAPHPTDQERPSDAQSQQQQQNGLPSPQSSQGPDASTSSKDEPATDTTSSMSMKSLSAALLPAAKAQDDSAALSSSVGLGKAPPTVRMHGSVTVVLPSKVHDVKGRPPPLVSIEDVRLKLSEAESG</sequence>
<dbReference type="InParanoid" id="A0A0G4H1C6"/>
<protein>
    <recommendedName>
        <fullName evidence="2">OTU domain-containing protein</fullName>
    </recommendedName>
</protein>
<name>A0A0G4H1C6_VITBC</name>
<feature type="region of interest" description="Disordered" evidence="1">
    <location>
        <begin position="18"/>
        <end position="63"/>
    </location>
</feature>
<dbReference type="PANTHER" id="PTHR12419:SF7">
    <property type="entry name" value="OTU DOMAIN-CONTAINING PROTEIN 3"/>
    <property type="match status" value="1"/>
</dbReference>
<organism evidence="3 4">
    <name type="scientific">Vitrella brassicaformis (strain CCMP3155)</name>
    <dbReference type="NCBI Taxonomy" id="1169540"/>
    <lineage>
        <taxon>Eukaryota</taxon>
        <taxon>Sar</taxon>
        <taxon>Alveolata</taxon>
        <taxon>Colpodellida</taxon>
        <taxon>Vitrellaceae</taxon>
        <taxon>Vitrella</taxon>
    </lineage>
</organism>
<accession>A0A0G4H1C6</accession>
<dbReference type="GO" id="GO:0016579">
    <property type="term" value="P:protein deubiquitination"/>
    <property type="evidence" value="ECO:0007669"/>
    <property type="project" value="TreeGrafter"/>
</dbReference>
<feature type="region of interest" description="Disordered" evidence="1">
    <location>
        <begin position="227"/>
        <end position="326"/>
    </location>
</feature>
<keyword evidence="4" id="KW-1185">Reference proteome</keyword>
<feature type="compositionally biased region" description="Low complexity" evidence="1">
    <location>
        <begin position="254"/>
        <end position="272"/>
    </location>
</feature>
<feature type="compositionally biased region" description="Pro residues" evidence="1">
    <location>
        <begin position="234"/>
        <end position="245"/>
    </location>
</feature>
<dbReference type="Proteomes" id="UP000041254">
    <property type="component" value="Unassembled WGS sequence"/>
</dbReference>
<evidence type="ECO:0000259" key="2">
    <source>
        <dbReference type="PROSITE" id="PS50802"/>
    </source>
</evidence>
<feature type="compositionally biased region" description="Low complexity" evidence="1">
    <location>
        <begin position="290"/>
        <end position="306"/>
    </location>
</feature>
<dbReference type="InterPro" id="IPR003323">
    <property type="entry name" value="OTU_dom"/>
</dbReference>
<dbReference type="STRING" id="1169540.A0A0G4H1C6"/>
<dbReference type="InterPro" id="IPR050704">
    <property type="entry name" value="Peptidase_C85-like"/>
</dbReference>
<dbReference type="PANTHER" id="PTHR12419">
    <property type="entry name" value="OTU DOMAIN CONTAINING PROTEIN"/>
    <property type="match status" value="1"/>
</dbReference>
<feature type="compositionally biased region" description="Low complexity" evidence="1">
    <location>
        <begin position="29"/>
        <end position="52"/>
    </location>
</feature>
<dbReference type="OrthoDB" id="415023at2759"/>
<dbReference type="CDD" id="cd22771">
    <property type="entry name" value="OTU_plant_OTU7-like"/>
    <property type="match status" value="1"/>
</dbReference>
<dbReference type="Gene3D" id="3.90.70.80">
    <property type="match status" value="1"/>
</dbReference>
<dbReference type="InterPro" id="IPR038765">
    <property type="entry name" value="Papain-like_cys_pep_sf"/>
</dbReference>
<evidence type="ECO:0000313" key="3">
    <source>
        <dbReference type="EMBL" id="CEM37394.1"/>
    </source>
</evidence>
<dbReference type="PROSITE" id="PS50802">
    <property type="entry name" value="OTU"/>
    <property type="match status" value="1"/>
</dbReference>
<feature type="domain" description="OTU" evidence="2">
    <location>
        <begin position="81"/>
        <end position="227"/>
    </location>
</feature>
<dbReference type="GO" id="GO:0004843">
    <property type="term" value="F:cysteine-type deubiquitinase activity"/>
    <property type="evidence" value="ECO:0007669"/>
    <property type="project" value="TreeGrafter"/>
</dbReference>